<evidence type="ECO:0000313" key="2">
    <source>
        <dbReference type="EMBL" id="ETX05716.1"/>
    </source>
</evidence>
<accession>W4M709</accession>
<organism evidence="2 3">
    <name type="scientific">Candidatus Entotheonella gemina</name>
    <dbReference type="NCBI Taxonomy" id="1429439"/>
    <lineage>
        <taxon>Bacteria</taxon>
        <taxon>Pseudomonadati</taxon>
        <taxon>Nitrospinota/Tectimicrobiota group</taxon>
        <taxon>Candidatus Tectimicrobiota</taxon>
        <taxon>Candidatus Entotheonellia</taxon>
        <taxon>Candidatus Entotheonellales</taxon>
        <taxon>Candidatus Entotheonellaceae</taxon>
        <taxon>Candidatus Entotheonella</taxon>
    </lineage>
</organism>
<dbReference type="PANTHER" id="PTHR30535">
    <property type="entry name" value="VITAMIN B12-BINDING PROTEIN"/>
    <property type="match status" value="1"/>
</dbReference>
<dbReference type="PROSITE" id="PS50983">
    <property type="entry name" value="FE_B12_PBP"/>
    <property type="match status" value="1"/>
</dbReference>
<evidence type="ECO:0000259" key="1">
    <source>
        <dbReference type="PROSITE" id="PS50983"/>
    </source>
</evidence>
<sequence length="266" mass="29279">QFCLSSIHKYLEVWGIAEQDVAQRLRHWKGLPVVGAWPQADRDRVIALQPDLILASGTGTLDAYEANTFKMAPDGFINFDTRTLADLDRQIATIGGITGKAERAHDIIEQLAARREAIVARRALPERRPSVLFEYCVCIKYDSDPARRFANPGRFIMVGGHLAPDLIRLSGGEPLFTQPGDAVAWTAFEAIRQAQPDMVLVFDCNGCPNAMTHPIDTRPGWSELAAVSDHAVYTPGKNMSNPNLCYPEALDELVDLVGAWCRAHGG</sequence>
<dbReference type="PATRIC" id="fig|1429439.4.peg.3620"/>
<keyword evidence="3" id="KW-1185">Reference proteome</keyword>
<evidence type="ECO:0000313" key="3">
    <source>
        <dbReference type="Proteomes" id="UP000019140"/>
    </source>
</evidence>
<feature type="non-terminal residue" evidence="2">
    <location>
        <position position="1"/>
    </location>
</feature>
<dbReference type="AlphaFoldDB" id="W4M709"/>
<gene>
    <name evidence="2" type="ORF">ETSY2_21320</name>
</gene>
<dbReference type="Proteomes" id="UP000019140">
    <property type="component" value="Unassembled WGS sequence"/>
</dbReference>
<feature type="domain" description="Fe/B12 periplasmic-binding" evidence="1">
    <location>
        <begin position="1"/>
        <end position="265"/>
    </location>
</feature>
<dbReference type="GO" id="GO:0071281">
    <property type="term" value="P:cellular response to iron ion"/>
    <property type="evidence" value="ECO:0007669"/>
    <property type="project" value="TreeGrafter"/>
</dbReference>
<dbReference type="InterPro" id="IPR002491">
    <property type="entry name" value="ABC_transptr_periplasmic_BD"/>
</dbReference>
<dbReference type="EMBL" id="AZHX01000885">
    <property type="protein sequence ID" value="ETX05716.1"/>
    <property type="molecule type" value="Genomic_DNA"/>
</dbReference>
<dbReference type="InterPro" id="IPR050902">
    <property type="entry name" value="ABC_Transporter_SBP"/>
</dbReference>
<protein>
    <recommendedName>
        <fullName evidence="1">Fe/B12 periplasmic-binding domain-containing protein</fullName>
    </recommendedName>
</protein>
<dbReference type="Gene3D" id="3.40.50.1980">
    <property type="entry name" value="Nitrogenase molybdenum iron protein domain"/>
    <property type="match status" value="2"/>
</dbReference>
<proteinExistence type="predicted"/>
<dbReference type="SUPFAM" id="SSF53807">
    <property type="entry name" value="Helical backbone' metal receptor"/>
    <property type="match status" value="1"/>
</dbReference>
<dbReference type="HOGENOM" id="CLU_1043888_0_0_7"/>
<comment type="caution">
    <text evidence="2">The sequence shown here is derived from an EMBL/GenBank/DDBJ whole genome shotgun (WGS) entry which is preliminary data.</text>
</comment>
<dbReference type="Pfam" id="PF01497">
    <property type="entry name" value="Peripla_BP_2"/>
    <property type="match status" value="1"/>
</dbReference>
<name>W4M709_9BACT</name>
<reference evidence="2 3" key="1">
    <citation type="journal article" date="2014" name="Nature">
        <title>An environmental bacterial taxon with a large and distinct metabolic repertoire.</title>
        <authorList>
            <person name="Wilson M.C."/>
            <person name="Mori T."/>
            <person name="Ruckert C."/>
            <person name="Uria A.R."/>
            <person name="Helf M.J."/>
            <person name="Takada K."/>
            <person name="Gernert C."/>
            <person name="Steffens U.A."/>
            <person name="Heycke N."/>
            <person name="Schmitt S."/>
            <person name="Rinke C."/>
            <person name="Helfrich E.J."/>
            <person name="Brachmann A.O."/>
            <person name="Gurgui C."/>
            <person name="Wakimoto T."/>
            <person name="Kracht M."/>
            <person name="Crusemann M."/>
            <person name="Hentschel U."/>
            <person name="Abe I."/>
            <person name="Matsunaga S."/>
            <person name="Kalinowski J."/>
            <person name="Takeyama H."/>
            <person name="Piel J."/>
        </authorList>
    </citation>
    <scope>NUCLEOTIDE SEQUENCE [LARGE SCALE GENOMIC DNA]</scope>
    <source>
        <strain evidence="3">TSY2</strain>
    </source>
</reference>
<dbReference type="PANTHER" id="PTHR30535:SF34">
    <property type="entry name" value="MOLYBDATE-BINDING PROTEIN MOLA"/>
    <property type="match status" value="1"/>
</dbReference>